<dbReference type="SUPFAM" id="SSF53098">
    <property type="entry name" value="Ribonuclease H-like"/>
    <property type="match status" value="1"/>
</dbReference>
<evidence type="ECO:0000256" key="6">
    <source>
        <dbReference type="SAM" id="MobiDB-lite"/>
    </source>
</evidence>
<dbReference type="GO" id="GO:0003676">
    <property type="term" value="F:nucleic acid binding"/>
    <property type="evidence" value="ECO:0007669"/>
    <property type="project" value="InterPro"/>
</dbReference>
<accession>A0A8T1T164</accession>
<dbReference type="EMBL" id="JAHGAV010000046">
    <property type="protein sequence ID" value="KAG6935246.1"/>
    <property type="molecule type" value="Genomic_DNA"/>
</dbReference>
<dbReference type="Gene3D" id="3.30.420.10">
    <property type="entry name" value="Ribonuclease H-like superfamily/Ribonuclease H"/>
    <property type="match status" value="1"/>
</dbReference>
<dbReference type="GO" id="GO:0004519">
    <property type="term" value="F:endonuclease activity"/>
    <property type="evidence" value="ECO:0007669"/>
    <property type="project" value="UniProtKB-KW"/>
</dbReference>
<dbReference type="InterPro" id="IPR050951">
    <property type="entry name" value="Retrovirus_Pol_polyprotein"/>
</dbReference>
<dbReference type="PANTHER" id="PTHR37984:SF12">
    <property type="entry name" value="RIBONUCLEASE H"/>
    <property type="match status" value="1"/>
</dbReference>
<dbReference type="InterPro" id="IPR036397">
    <property type="entry name" value="RNaseH_sf"/>
</dbReference>
<dbReference type="OrthoDB" id="9906983at2759"/>
<evidence type="ECO:0000256" key="1">
    <source>
        <dbReference type="ARBA" id="ARBA00022679"/>
    </source>
</evidence>
<evidence type="ECO:0000256" key="2">
    <source>
        <dbReference type="ARBA" id="ARBA00022695"/>
    </source>
</evidence>
<keyword evidence="3" id="KW-0540">Nuclease</keyword>
<feature type="region of interest" description="Disordered" evidence="6">
    <location>
        <begin position="237"/>
        <end position="284"/>
    </location>
</feature>
<reference evidence="8 9" key="1">
    <citation type="journal article" date="2020" name="G3 (Bethesda)">
        <title>Draft Genome of the Common Snapping Turtle, Chelydra serpentina, a Model for Phenotypic Plasticity in Reptiles.</title>
        <authorList>
            <person name="Das D."/>
            <person name="Singh S.K."/>
            <person name="Bierstedt J."/>
            <person name="Erickson A."/>
            <person name="Galli G.L.J."/>
            <person name="Crossley D.A. 2nd"/>
            <person name="Rhen T."/>
        </authorList>
    </citation>
    <scope>NUCLEOTIDE SEQUENCE [LARGE SCALE GENOMIC DNA]</scope>
    <source>
        <strain evidence="8">KW</strain>
    </source>
</reference>
<dbReference type="Proteomes" id="UP000765507">
    <property type="component" value="Unassembled WGS sequence"/>
</dbReference>
<organism evidence="8 9">
    <name type="scientific">Chelydra serpentina</name>
    <name type="common">Snapping turtle</name>
    <name type="synonym">Testudo serpentina</name>
    <dbReference type="NCBI Taxonomy" id="8475"/>
    <lineage>
        <taxon>Eukaryota</taxon>
        <taxon>Metazoa</taxon>
        <taxon>Chordata</taxon>
        <taxon>Craniata</taxon>
        <taxon>Vertebrata</taxon>
        <taxon>Euteleostomi</taxon>
        <taxon>Archelosauria</taxon>
        <taxon>Testudinata</taxon>
        <taxon>Testudines</taxon>
        <taxon>Cryptodira</taxon>
        <taxon>Durocryptodira</taxon>
        <taxon>Americhelydia</taxon>
        <taxon>Chelydroidea</taxon>
        <taxon>Chelydridae</taxon>
        <taxon>Chelydra</taxon>
    </lineage>
</organism>
<feature type="non-terminal residue" evidence="8">
    <location>
        <position position="284"/>
    </location>
</feature>
<keyword evidence="9" id="KW-1185">Reference proteome</keyword>
<comment type="caution">
    <text evidence="8">The sequence shown here is derived from an EMBL/GenBank/DDBJ whole genome shotgun (WGS) entry which is preliminary data.</text>
</comment>
<protein>
    <submittedName>
        <fullName evidence="8">Pr gag-pro-pol</fullName>
    </submittedName>
</protein>
<proteinExistence type="predicted"/>
<keyword evidence="1" id="KW-0808">Transferase</keyword>
<keyword evidence="5" id="KW-0378">Hydrolase</keyword>
<name>A0A8T1T164_CHESE</name>
<dbReference type="GO" id="GO:0016787">
    <property type="term" value="F:hydrolase activity"/>
    <property type="evidence" value="ECO:0007669"/>
    <property type="project" value="UniProtKB-KW"/>
</dbReference>
<dbReference type="PANTHER" id="PTHR37984">
    <property type="entry name" value="PROTEIN CBG26694"/>
    <property type="match status" value="1"/>
</dbReference>
<dbReference type="InterPro" id="IPR012337">
    <property type="entry name" value="RNaseH-like_sf"/>
</dbReference>
<dbReference type="AlphaFoldDB" id="A0A8T1T164"/>
<evidence type="ECO:0000256" key="5">
    <source>
        <dbReference type="ARBA" id="ARBA00022801"/>
    </source>
</evidence>
<sequence>IMVCLFSGWIEAFPCCKADSLSVAKCLLNHIMPAKGIPATLSTDRGTHFTGQLVQHLDRILHIKHLLHCPYHPQSAGAVERRNGVLKNKLAKICDSTGLSWPVALPLALMDMRSTPSQRHTLSPFEIVMGRPMRAMTTITPVPDLNLTHSVVLQYCKGLMQAVSHFHSQVRVAWPTEPTSDACHNLEPGDWVYVRHHHRKHALEPRWKGPHQVLLTTQMAVKLSGIAAWIHVSQCKKAPSPENQSSPQDHTESILTPEEDVKEQSAIPYNLRSRKGCQKQTTNK</sequence>
<dbReference type="GO" id="GO:0015074">
    <property type="term" value="P:DNA integration"/>
    <property type="evidence" value="ECO:0007669"/>
    <property type="project" value="InterPro"/>
</dbReference>
<dbReference type="InterPro" id="IPR001584">
    <property type="entry name" value="Integrase_cat-core"/>
</dbReference>
<evidence type="ECO:0000313" key="8">
    <source>
        <dbReference type="EMBL" id="KAG6935246.1"/>
    </source>
</evidence>
<feature type="non-terminal residue" evidence="8">
    <location>
        <position position="1"/>
    </location>
</feature>
<dbReference type="InterPro" id="IPR040643">
    <property type="entry name" value="MLVIN_C"/>
</dbReference>
<evidence type="ECO:0000259" key="7">
    <source>
        <dbReference type="PROSITE" id="PS50994"/>
    </source>
</evidence>
<dbReference type="PROSITE" id="PS50994">
    <property type="entry name" value="INTEGRASE"/>
    <property type="match status" value="1"/>
</dbReference>
<gene>
    <name evidence="8" type="ORF">G0U57_015296</name>
</gene>
<keyword evidence="2" id="KW-0548">Nucleotidyltransferase</keyword>
<evidence type="ECO:0000256" key="4">
    <source>
        <dbReference type="ARBA" id="ARBA00022759"/>
    </source>
</evidence>
<dbReference type="GO" id="GO:0016779">
    <property type="term" value="F:nucleotidyltransferase activity"/>
    <property type="evidence" value="ECO:0007669"/>
    <property type="project" value="UniProtKB-KW"/>
</dbReference>
<feature type="domain" description="Integrase catalytic" evidence="7">
    <location>
        <begin position="1"/>
        <end position="132"/>
    </location>
</feature>
<dbReference type="Gene3D" id="2.30.30.850">
    <property type="match status" value="1"/>
</dbReference>
<keyword evidence="4" id="KW-0255">Endonuclease</keyword>
<evidence type="ECO:0000313" key="9">
    <source>
        <dbReference type="Proteomes" id="UP000765507"/>
    </source>
</evidence>
<evidence type="ECO:0000256" key="3">
    <source>
        <dbReference type="ARBA" id="ARBA00022722"/>
    </source>
</evidence>
<dbReference type="Pfam" id="PF00665">
    <property type="entry name" value="rve"/>
    <property type="match status" value="1"/>
</dbReference>
<dbReference type="Pfam" id="PF18697">
    <property type="entry name" value="MLVIN_C"/>
    <property type="match status" value="1"/>
</dbReference>